<dbReference type="Proteomes" id="UP000784294">
    <property type="component" value="Unassembled WGS sequence"/>
</dbReference>
<keyword evidence="2" id="KW-1185">Reference proteome</keyword>
<reference evidence="1" key="1">
    <citation type="submission" date="2018-11" db="EMBL/GenBank/DDBJ databases">
        <authorList>
            <consortium name="Pathogen Informatics"/>
        </authorList>
    </citation>
    <scope>NUCLEOTIDE SEQUENCE</scope>
</reference>
<gene>
    <name evidence="1" type="ORF">PXEA_LOCUS35242</name>
</gene>
<dbReference type="EMBL" id="CAAALY010271141">
    <property type="protein sequence ID" value="VEL41802.1"/>
    <property type="molecule type" value="Genomic_DNA"/>
</dbReference>
<organism evidence="1 2">
    <name type="scientific">Protopolystoma xenopodis</name>
    <dbReference type="NCBI Taxonomy" id="117903"/>
    <lineage>
        <taxon>Eukaryota</taxon>
        <taxon>Metazoa</taxon>
        <taxon>Spiralia</taxon>
        <taxon>Lophotrochozoa</taxon>
        <taxon>Platyhelminthes</taxon>
        <taxon>Monogenea</taxon>
        <taxon>Polyopisthocotylea</taxon>
        <taxon>Polystomatidea</taxon>
        <taxon>Polystomatidae</taxon>
        <taxon>Protopolystoma</taxon>
    </lineage>
</organism>
<dbReference type="AlphaFoldDB" id="A0A3S5FH23"/>
<protein>
    <submittedName>
        <fullName evidence="1">Uncharacterized protein</fullName>
    </submittedName>
</protein>
<proteinExistence type="predicted"/>
<comment type="caution">
    <text evidence="1">The sequence shown here is derived from an EMBL/GenBank/DDBJ whole genome shotgun (WGS) entry which is preliminary data.</text>
</comment>
<evidence type="ECO:0000313" key="1">
    <source>
        <dbReference type="EMBL" id="VEL41802.1"/>
    </source>
</evidence>
<sequence>MANGTDYAEKYRPACIIQITLWDCRAYLRVGVFEAVPLCPGAVRINILKRIHWIKVTEAFSSGPPVWLGLSMCLGLIVPEGKSSAIRRHAIWDLWRDQLLSGLVRQGEGNSEVWRVWHKEEDDR</sequence>
<name>A0A3S5FH23_9PLAT</name>
<evidence type="ECO:0000313" key="2">
    <source>
        <dbReference type="Proteomes" id="UP000784294"/>
    </source>
</evidence>
<accession>A0A3S5FH23</accession>